<reference evidence="5 6" key="1">
    <citation type="submission" date="2019-07" db="EMBL/GenBank/DDBJ databases">
        <title>Chromosome genome assembly for large yellow croaker.</title>
        <authorList>
            <person name="Xiao S."/>
        </authorList>
    </citation>
    <scope>NUCLEOTIDE SEQUENCE [LARGE SCALE GENOMIC DNA]</scope>
    <source>
        <strain evidence="5">JMULYC20181020</strain>
        <tissue evidence="5">Muscle</tissue>
    </source>
</reference>
<evidence type="ECO:0000313" key="5">
    <source>
        <dbReference type="EMBL" id="KAE8297689.1"/>
    </source>
</evidence>
<dbReference type="SUPFAM" id="SSF52467">
    <property type="entry name" value="DHS-like NAD/FAD-binding domain"/>
    <property type="match status" value="1"/>
</dbReference>
<dbReference type="InterPro" id="IPR003000">
    <property type="entry name" value="Sirtuin"/>
</dbReference>
<feature type="domain" description="Deacetylase sirtuin-type" evidence="4">
    <location>
        <begin position="81"/>
        <end position="343"/>
    </location>
</feature>
<keyword evidence="3" id="KW-0862">Zinc</keyword>
<dbReference type="EMBL" id="REGW02000004">
    <property type="protein sequence ID" value="KAE8297689.1"/>
    <property type="molecule type" value="Genomic_DNA"/>
</dbReference>
<evidence type="ECO:0000256" key="3">
    <source>
        <dbReference type="PROSITE-ProRule" id="PRU00236"/>
    </source>
</evidence>
<dbReference type="AlphaFoldDB" id="A0A6G0J1P5"/>
<feature type="binding site" evidence="3">
    <location>
        <position position="243"/>
    </location>
    <ligand>
        <name>Zn(2+)</name>
        <dbReference type="ChEBI" id="CHEBI:29105"/>
    </ligand>
</feature>
<dbReference type="InterPro" id="IPR029035">
    <property type="entry name" value="DHS-like_NAD/FAD-binding_dom"/>
</dbReference>
<dbReference type="GO" id="GO:0046872">
    <property type="term" value="F:metal ion binding"/>
    <property type="evidence" value="ECO:0007669"/>
    <property type="project" value="UniProtKB-KW"/>
</dbReference>
<dbReference type="Pfam" id="PF02146">
    <property type="entry name" value="SIR2"/>
    <property type="match status" value="1"/>
</dbReference>
<dbReference type="PROSITE" id="PS50305">
    <property type="entry name" value="SIRTUIN"/>
    <property type="match status" value="1"/>
</dbReference>
<comment type="caution">
    <text evidence="5">The sequence shown here is derived from an EMBL/GenBank/DDBJ whole genome shotgun (WGS) entry which is preliminary data.</text>
</comment>
<keyword evidence="6" id="KW-1185">Reference proteome</keyword>
<evidence type="ECO:0000259" key="4">
    <source>
        <dbReference type="PROSITE" id="PS50305"/>
    </source>
</evidence>
<dbReference type="Gene3D" id="3.40.50.1220">
    <property type="entry name" value="TPP-binding domain"/>
    <property type="match status" value="1"/>
</dbReference>
<feature type="binding site" evidence="3">
    <location>
        <position position="246"/>
    </location>
    <ligand>
        <name>Zn(2+)</name>
        <dbReference type="ChEBI" id="CHEBI:29105"/>
    </ligand>
</feature>
<organism evidence="5 6">
    <name type="scientific">Larimichthys crocea</name>
    <name type="common">Large yellow croaker</name>
    <name type="synonym">Pseudosciaena crocea</name>
    <dbReference type="NCBI Taxonomy" id="215358"/>
    <lineage>
        <taxon>Eukaryota</taxon>
        <taxon>Metazoa</taxon>
        <taxon>Chordata</taxon>
        <taxon>Craniata</taxon>
        <taxon>Vertebrata</taxon>
        <taxon>Euteleostomi</taxon>
        <taxon>Actinopterygii</taxon>
        <taxon>Neopterygii</taxon>
        <taxon>Teleostei</taxon>
        <taxon>Neoteleostei</taxon>
        <taxon>Acanthomorphata</taxon>
        <taxon>Eupercaria</taxon>
        <taxon>Sciaenidae</taxon>
        <taxon>Larimichthys</taxon>
    </lineage>
</organism>
<dbReference type="InterPro" id="IPR026591">
    <property type="entry name" value="Sirtuin_cat_small_dom_sf"/>
</dbReference>
<keyword evidence="2" id="KW-0520">NAD</keyword>
<accession>A0A6G0J1P5</accession>
<evidence type="ECO:0000256" key="1">
    <source>
        <dbReference type="ARBA" id="ARBA00022679"/>
    </source>
</evidence>
<dbReference type="PANTHER" id="PTHR11085:SF5">
    <property type="entry name" value="NAD-DEPENDENT PROTEIN DEACETYLASE SIRTUIN-3, MITOCHONDRIAL"/>
    <property type="match status" value="1"/>
</dbReference>
<dbReference type="CDD" id="cd01408">
    <property type="entry name" value="SIRT1"/>
    <property type="match status" value="1"/>
</dbReference>
<name>A0A6G0J1P5_LARCR</name>
<keyword evidence="3" id="KW-0479">Metal-binding</keyword>
<dbReference type="GO" id="GO:0070403">
    <property type="term" value="F:NAD+ binding"/>
    <property type="evidence" value="ECO:0007669"/>
    <property type="project" value="InterPro"/>
</dbReference>
<dbReference type="Proteomes" id="UP000424527">
    <property type="component" value="Unassembled WGS sequence"/>
</dbReference>
<dbReference type="PANTHER" id="PTHR11085">
    <property type="entry name" value="NAD-DEPENDENT PROTEIN DEACYLASE SIRTUIN-5, MITOCHONDRIAL-RELATED"/>
    <property type="match status" value="1"/>
</dbReference>
<feature type="binding site" evidence="3">
    <location>
        <position position="222"/>
    </location>
    <ligand>
        <name>Zn(2+)</name>
        <dbReference type="ChEBI" id="CHEBI:29105"/>
    </ligand>
</feature>
<feature type="binding site" evidence="3">
    <location>
        <position position="219"/>
    </location>
    <ligand>
        <name>Zn(2+)</name>
        <dbReference type="ChEBI" id="CHEBI:29105"/>
    </ligand>
</feature>
<keyword evidence="1" id="KW-0808">Transferase</keyword>
<protein>
    <submittedName>
        <fullName evidence="5">NAD-dependent protein deacetylase sirtuin-3, mitochondrial</fullName>
    </submittedName>
</protein>
<gene>
    <name evidence="5" type="ORF">D5F01_LYC04327</name>
</gene>
<feature type="active site" description="Proton acceptor" evidence="3">
    <location>
        <position position="211"/>
    </location>
</feature>
<evidence type="ECO:0000313" key="6">
    <source>
        <dbReference type="Proteomes" id="UP000424527"/>
    </source>
</evidence>
<sequence length="364" mass="40300">MAPSDVRLCCLYRKPVLENKQQASCKRFGSEEFVSSSRCSSSVQVHDILCIPEECFILRQTNSPRWDGTRGFFLPGGGGGGAVEQQTLEDIAKSIREQQYKRVVVMAGAGISTPSGIPDFRSPGSGLYDNLQQYNLPYAEAIFEINFFHHNPDPFFALAKELYPGNYQPNVTHYFVRLLHKKGQLLRMYTQNIDGLERLAGIPPEMLVEAHGTFATATCTVCQRKYEGEELRPDVMSGTVPKCPTCKGVVKPDIVFFGEELPRHFFKYLIDFPAADLLIVMGTSLEVEPFASLAGAVRSSVPRLLINRDVVGPFAWRRRPQDVVQLGDVVSGVQALVDALGWTQELDALMAAGAECKAATKTEE</sequence>
<dbReference type="GO" id="GO:0005634">
    <property type="term" value="C:nucleus"/>
    <property type="evidence" value="ECO:0007669"/>
    <property type="project" value="TreeGrafter"/>
</dbReference>
<evidence type="ECO:0000256" key="2">
    <source>
        <dbReference type="ARBA" id="ARBA00023027"/>
    </source>
</evidence>
<dbReference type="GO" id="GO:0017136">
    <property type="term" value="F:histone deacetylase activity, NAD-dependent"/>
    <property type="evidence" value="ECO:0007669"/>
    <property type="project" value="TreeGrafter"/>
</dbReference>
<dbReference type="InterPro" id="IPR050134">
    <property type="entry name" value="NAD-dep_sirtuin_deacylases"/>
</dbReference>
<proteinExistence type="predicted"/>
<dbReference type="InterPro" id="IPR026590">
    <property type="entry name" value="Ssirtuin_cat_dom"/>
</dbReference>
<dbReference type="Gene3D" id="3.30.1600.10">
    <property type="entry name" value="SIR2/SIRT2 'Small Domain"/>
    <property type="match status" value="1"/>
</dbReference>